<dbReference type="PANTHER" id="PTHR35848">
    <property type="entry name" value="OXALATE-BINDING PROTEIN"/>
    <property type="match status" value="1"/>
</dbReference>
<evidence type="ECO:0000256" key="1">
    <source>
        <dbReference type="ARBA" id="ARBA00022723"/>
    </source>
</evidence>
<organism evidence="3 4">
    <name type="scientific">Lithohypha guttulata</name>
    <dbReference type="NCBI Taxonomy" id="1690604"/>
    <lineage>
        <taxon>Eukaryota</taxon>
        <taxon>Fungi</taxon>
        <taxon>Dikarya</taxon>
        <taxon>Ascomycota</taxon>
        <taxon>Pezizomycotina</taxon>
        <taxon>Eurotiomycetes</taxon>
        <taxon>Chaetothyriomycetidae</taxon>
        <taxon>Chaetothyriales</taxon>
        <taxon>Trichomeriaceae</taxon>
        <taxon>Lithohypha</taxon>
    </lineage>
</organism>
<dbReference type="InterPro" id="IPR013096">
    <property type="entry name" value="Cupin_2"/>
</dbReference>
<sequence length="149" mass="16258">MATLDIHPKKTDNQVAPIVLHHAHITSIPPESFPDKSKGTVSWQTLLSSPSTPTNSLTAGIASCPPRSGYLALHRHKQAEIYHVISGRGVVKIEGVDHEVAGGDVVFIPGDAEHGIWNVSGEEELRWLYCFAVDGFGEVVYRFSGEEKM</sequence>
<dbReference type="InterPro" id="IPR014710">
    <property type="entry name" value="RmlC-like_jellyroll"/>
</dbReference>
<dbReference type="InterPro" id="IPR011051">
    <property type="entry name" value="RmlC_Cupin_sf"/>
</dbReference>
<protein>
    <recommendedName>
        <fullName evidence="2">Cupin type-2 domain-containing protein</fullName>
    </recommendedName>
</protein>
<comment type="caution">
    <text evidence="3">The sequence shown here is derived from an EMBL/GenBank/DDBJ whole genome shotgun (WGS) entry which is preliminary data.</text>
</comment>
<dbReference type="Gene3D" id="2.60.120.10">
    <property type="entry name" value="Jelly Rolls"/>
    <property type="match status" value="1"/>
</dbReference>
<keyword evidence="4" id="KW-1185">Reference proteome</keyword>
<evidence type="ECO:0000313" key="4">
    <source>
        <dbReference type="Proteomes" id="UP001345013"/>
    </source>
</evidence>
<dbReference type="InterPro" id="IPR051610">
    <property type="entry name" value="GPI/OXD"/>
</dbReference>
<proteinExistence type="predicted"/>
<dbReference type="Pfam" id="PF07883">
    <property type="entry name" value="Cupin_2"/>
    <property type="match status" value="1"/>
</dbReference>
<evidence type="ECO:0000259" key="2">
    <source>
        <dbReference type="Pfam" id="PF07883"/>
    </source>
</evidence>
<keyword evidence="1" id="KW-0479">Metal-binding</keyword>
<feature type="domain" description="Cupin type-2" evidence="2">
    <location>
        <begin position="66"/>
        <end position="128"/>
    </location>
</feature>
<dbReference type="EMBL" id="JAVRRG010000065">
    <property type="protein sequence ID" value="KAK5092033.1"/>
    <property type="molecule type" value="Genomic_DNA"/>
</dbReference>
<dbReference type="SUPFAM" id="SSF51182">
    <property type="entry name" value="RmlC-like cupins"/>
    <property type="match status" value="1"/>
</dbReference>
<dbReference type="PANTHER" id="PTHR35848:SF6">
    <property type="entry name" value="CUPIN TYPE-2 DOMAIN-CONTAINING PROTEIN"/>
    <property type="match status" value="1"/>
</dbReference>
<name>A0ABR0KA57_9EURO</name>
<reference evidence="3 4" key="1">
    <citation type="submission" date="2023-08" db="EMBL/GenBank/DDBJ databases">
        <title>Black Yeasts Isolated from many extreme environments.</title>
        <authorList>
            <person name="Coleine C."/>
            <person name="Stajich J.E."/>
            <person name="Selbmann L."/>
        </authorList>
    </citation>
    <scope>NUCLEOTIDE SEQUENCE [LARGE SCALE GENOMIC DNA]</scope>
    <source>
        <strain evidence="3 4">CCFEE 5885</strain>
    </source>
</reference>
<gene>
    <name evidence="3" type="ORF">LTR24_005576</name>
</gene>
<accession>A0ABR0KA57</accession>
<dbReference type="Proteomes" id="UP001345013">
    <property type="component" value="Unassembled WGS sequence"/>
</dbReference>
<evidence type="ECO:0000313" key="3">
    <source>
        <dbReference type="EMBL" id="KAK5092033.1"/>
    </source>
</evidence>